<dbReference type="PANTHER" id="PTHR47074">
    <property type="entry name" value="BNAC02G40300D PROTEIN"/>
    <property type="match status" value="1"/>
</dbReference>
<dbReference type="EMBL" id="LXQA011083754">
    <property type="protein sequence ID" value="MCI84150.1"/>
    <property type="molecule type" value="Genomic_DNA"/>
</dbReference>
<dbReference type="PANTHER" id="PTHR47074:SF11">
    <property type="entry name" value="REVERSE TRANSCRIPTASE-LIKE PROTEIN"/>
    <property type="match status" value="1"/>
</dbReference>
<dbReference type="Proteomes" id="UP000265520">
    <property type="component" value="Unassembled WGS sequence"/>
</dbReference>
<feature type="domain" description="RNase H type-1" evidence="1">
    <location>
        <begin position="12"/>
        <end position="64"/>
    </location>
</feature>
<dbReference type="GO" id="GO:0003676">
    <property type="term" value="F:nucleic acid binding"/>
    <property type="evidence" value="ECO:0007669"/>
    <property type="project" value="InterPro"/>
</dbReference>
<comment type="caution">
    <text evidence="2">The sequence shown here is derived from an EMBL/GenBank/DDBJ whole genome shotgun (WGS) entry which is preliminary data.</text>
</comment>
<keyword evidence="3" id="KW-1185">Reference proteome</keyword>
<name>A0A392VCF8_9FABA</name>
<sequence length="65" mass="7131">WQPPQFGWLKCNVDAGFHDHGLVTNRGWCIRNDAGLFVCAGTAWDKGAHSITEAEALALMEAMQS</sequence>
<feature type="non-terminal residue" evidence="2">
    <location>
        <position position="65"/>
    </location>
</feature>
<evidence type="ECO:0000313" key="2">
    <source>
        <dbReference type="EMBL" id="MCI84150.1"/>
    </source>
</evidence>
<proteinExistence type="predicted"/>
<dbReference type="AlphaFoldDB" id="A0A392VCF8"/>
<dbReference type="InterPro" id="IPR002156">
    <property type="entry name" value="RNaseH_domain"/>
</dbReference>
<dbReference type="InterPro" id="IPR052929">
    <property type="entry name" value="RNase_H-like_EbsB-rel"/>
</dbReference>
<protein>
    <submittedName>
        <fullName evidence="2">Putative ribonuclease H protein</fullName>
    </submittedName>
</protein>
<feature type="non-terminal residue" evidence="2">
    <location>
        <position position="1"/>
    </location>
</feature>
<organism evidence="2 3">
    <name type="scientific">Trifolium medium</name>
    <dbReference type="NCBI Taxonomy" id="97028"/>
    <lineage>
        <taxon>Eukaryota</taxon>
        <taxon>Viridiplantae</taxon>
        <taxon>Streptophyta</taxon>
        <taxon>Embryophyta</taxon>
        <taxon>Tracheophyta</taxon>
        <taxon>Spermatophyta</taxon>
        <taxon>Magnoliopsida</taxon>
        <taxon>eudicotyledons</taxon>
        <taxon>Gunneridae</taxon>
        <taxon>Pentapetalae</taxon>
        <taxon>rosids</taxon>
        <taxon>fabids</taxon>
        <taxon>Fabales</taxon>
        <taxon>Fabaceae</taxon>
        <taxon>Papilionoideae</taxon>
        <taxon>50 kb inversion clade</taxon>
        <taxon>NPAAA clade</taxon>
        <taxon>Hologalegina</taxon>
        <taxon>IRL clade</taxon>
        <taxon>Trifolieae</taxon>
        <taxon>Trifolium</taxon>
    </lineage>
</organism>
<evidence type="ECO:0000259" key="1">
    <source>
        <dbReference type="Pfam" id="PF13456"/>
    </source>
</evidence>
<evidence type="ECO:0000313" key="3">
    <source>
        <dbReference type="Proteomes" id="UP000265520"/>
    </source>
</evidence>
<dbReference type="GO" id="GO:0004523">
    <property type="term" value="F:RNA-DNA hybrid ribonuclease activity"/>
    <property type="evidence" value="ECO:0007669"/>
    <property type="project" value="InterPro"/>
</dbReference>
<dbReference type="Pfam" id="PF13456">
    <property type="entry name" value="RVT_3"/>
    <property type="match status" value="1"/>
</dbReference>
<reference evidence="2 3" key="1">
    <citation type="journal article" date="2018" name="Front. Plant Sci.">
        <title>Red Clover (Trifolium pratense) and Zigzag Clover (T. medium) - A Picture of Genomic Similarities and Differences.</title>
        <authorList>
            <person name="Dluhosova J."/>
            <person name="Istvanek J."/>
            <person name="Nedelnik J."/>
            <person name="Repkova J."/>
        </authorList>
    </citation>
    <scope>NUCLEOTIDE SEQUENCE [LARGE SCALE GENOMIC DNA]</scope>
    <source>
        <strain evidence="3">cv. 10/8</strain>
        <tissue evidence="2">Leaf</tissue>
    </source>
</reference>
<accession>A0A392VCF8</accession>